<sequence length="55" mass="6343">MSGLRERIGKMTSRWRRLKRVETEITGPAAFLWLVGQGDQLDPSSIRDTLTGLRW</sequence>
<dbReference type="OrthoDB" id="5953249at2759"/>
<keyword evidence="2" id="KW-1185">Reference proteome</keyword>
<proteinExistence type="predicted"/>
<dbReference type="EMBL" id="KQ964247">
    <property type="protein sequence ID" value="KXJ94882.1"/>
    <property type="molecule type" value="Genomic_DNA"/>
</dbReference>
<organism evidence="1 2">
    <name type="scientific">Microdochium bolleyi</name>
    <dbReference type="NCBI Taxonomy" id="196109"/>
    <lineage>
        <taxon>Eukaryota</taxon>
        <taxon>Fungi</taxon>
        <taxon>Dikarya</taxon>
        <taxon>Ascomycota</taxon>
        <taxon>Pezizomycotina</taxon>
        <taxon>Sordariomycetes</taxon>
        <taxon>Xylariomycetidae</taxon>
        <taxon>Xylariales</taxon>
        <taxon>Microdochiaceae</taxon>
        <taxon>Microdochium</taxon>
    </lineage>
</organism>
<evidence type="ECO:0000313" key="2">
    <source>
        <dbReference type="Proteomes" id="UP000070501"/>
    </source>
</evidence>
<reference evidence="2" key="1">
    <citation type="submission" date="2016-02" db="EMBL/GenBank/DDBJ databases">
        <title>Draft genome sequence of Microdochium bolleyi, a fungal endophyte of beachgrass.</title>
        <authorList>
            <consortium name="DOE Joint Genome Institute"/>
            <person name="David A.S."/>
            <person name="May G."/>
            <person name="Haridas S."/>
            <person name="Lim J."/>
            <person name="Wang M."/>
            <person name="Labutti K."/>
            <person name="Lipzen A."/>
            <person name="Barry K."/>
            <person name="Grigoriev I.V."/>
        </authorList>
    </citation>
    <scope>NUCLEOTIDE SEQUENCE [LARGE SCALE GENOMIC DNA]</scope>
    <source>
        <strain evidence="2">J235TASD1</strain>
    </source>
</reference>
<dbReference type="Proteomes" id="UP000070501">
    <property type="component" value="Unassembled WGS sequence"/>
</dbReference>
<gene>
    <name evidence="1" type="ORF">Micbo1qcDRAFT_160186</name>
</gene>
<protein>
    <submittedName>
        <fullName evidence="1">Uncharacterized protein</fullName>
    </submittedName>
</protein>
<accession>A0A136JCJ2</accession>
<dbReference type="InParanoid" id="A0A136JCJ2"/>
<dbReference type="AlphaFoldDB" id="A0A136JCJ2"/>
<name>A0A136JCJ2_9PEZI</name>
<evidence type="ECO:0000313" key="1">
    <source>
        <dbReference type="EMBL" id="KXJ94882.1"/>
    </source>
</evidence>